<proteinExistence type="predicted"/>
<keyword evidence="3" id="KW-1185">Reference proteome</keyword>
<comment type="caution">
    <text evidence="2">The sequence shown here is derived from an EMBL/GenBank/DDBJ whole genome shotgun (WGS) entry which is preliminary data.</text>
</comment>
<feature type="region of interest" description="Disordered" evidence="1">
    <location>
        <begin position="1"/>
        <end position="20"/>
    </location>
</feature>
<sequence length="39" mass="4375">MLVVCGHPPEEHGSNKGEYSDVQRGNPTFYHWGKGFVTL</sequence>
<evidence type="ECO:0000313" key="3">
    <source>
        <dbReference type="Proteomes" id="UP000011135"/>
    </source>
</evidence>
<feature type="compositionally biased region" description="Basic and acidic residues" evidence="1">
    <location>
        <begin position="8"/>
        <end position="20"/>
    </location>
</feature>
<dbReference type="EMBL" id="AMZN01000003">
    <property type="protein sequence ID" value="ELR73683.1"/>
    <property type="molecule type" value="Genomic_DNA"/>
</dbReference>
<dbReference type="Proteomes" id="UP000011135">
    <property type="component" value="Unassembled WGS sequence"/>
</dbReference>
<evidence type="ECO:0000256" key="1">
    <source>
        <dbReference type="SAM" id="MobiDB-lite"/>
    </source>
</evidence>
<gene>
    <name evidence="2" type="ORF">C900_02087</name>
</gene>
<name>L8JZV8_9BACT</name>
<accession>L8JZV8</accession>
<reference evidence="2 3" key="1">
    <citation type="submission" date="2012-12" db="EMBL/GenBank/DDBJ databases">
        <title>Genome assembly of Fulvivirga imtechensis AK7.</title>
        <authorList>
            <person name="Nupur N."/>
            <person name="Khatri I."/>
            <person name="Kumar R."/>
            <person name="Subramanian S."/>
            <person name="Pinnaka A."/>
        </authorList>
    </citation>
    <scope>NUCLEOTIDE SEQUENCE [LARGE SCALE GENOMIC DNA]</scope>
    <source>
        <strain evidence="2 3">AK7</strain>
    </source>
</reference>
<dbReference type="AlphaFoldDB" id="L8JZV8"/>
<protein>
    <submittedName>
        <fullName evidence="2">Uncharacterized protein</fullName>
    </submittedName>
</protein>
<organism evidence="2 3">
    <name type="scientific">Fulvivirga imtechensis AK7</name>
    <dbReference type="NCBI Taxonomy" id="1237149"/>
    <lineage>
        <taxon>Bacteria</taxon>
        <taxon>Pseudomonadati</taxon>
        <taxon>Bacteroidota</taxon>
        <taxon>Cytophagia</taxon>
        <taxon>Cytophagales</taxon>
        <taxon>Fulvivirgaceae</taxon>
        <taxon>Fulvivirga</taxon>
    </lineage>
</organism>
<evidence type="ECO:0000313" key="2">
    <source>
        <dbReference type="EMBL" id="ELR73683.1"/>
    </source>
</evidence>